<dbReference type="InterPro" id="IPR001810">
    <property type="entry name" value="F-box_dom"/>
</dbReference>
<comment type="caution">
    <text evidence="2">The sequence shown here is derived from an EMBL/GenBank/DDBJ whole genome shotgun (WGS) entry which is preliminary data.</text>
</comment>
<dbReference type="AlphaFoldDB" id="A0AA39NL69"/>
<sequence>MDTTCTKSQVDAIHHYFPSVNPIELLRSGFLSFNIAQVSISNDITCLEQELRLIEPLLRKIRHRRDRILQDIACYKSILAPIRRLPREVLLEIFGHLSSRSDICDGPWVLGHVCSTWRMISTSCPCLRLKFASHHVAVPYS</sequence>
<evidence type="ECO:0000259" key="1">
    <source>
        <dbReference type="Pfam" id="PF12937"/>
    </source>
</evidence>
<name>A0AA39NL69_9AGAR</name>
<dbReference type="InterPro" id="IPR036047">
    <property type="entry name" value="F-box-like_dom_sf"/>
</dbReference>
<dbReference type="Proteomes" id="UP001175227">
    <property type="component" value="Unassembled WGS sequence"/>
</dbReference>
<evidence type="ECO:0000313" key="3">
    <source>
        <dbReference type="Proteomes" id="UP001175227"/>
    </source>
</evidence>
<evidence type="ECO:0000313" key="2">
    <source>
        <dbReference type="EMBL" id="KAK0467513.1"/>
    </source>
</evidence>
<dbReference type="EMBL" id="JAUEPR010000075">
    <property type="protein sequence ID" value="KAK0467513.1"/>
    <property type="molecule type" value="Genomic_DNA"/>
</dbReference>
<reference evidence="2" key="1">
    <citation type="submission" date="2023-06" db="EMBL/GenBank/DDBJ databases">
        <authorList>
            <consortium name="Lawrence Berkeley National Laboratory"/>
            <person name="Ahrendt S."/>
            <person name="Sahu N."/>
            <person name="Indic B."/>
            <person name="Wong-Bajracharya J."/>
            <person name="Merenyi Z."/>
            <person name="Ke H.-M."/>
            <person name="Monk M."/>
            <person name="Kocsube S."/>
            <person name="Drula E."/>
            <person name="Lipzen A."/>
            <person name="Balint B."/>
            <person name="Henrissat B."/>
            <person name="Andreopoulos B."/>
            <person name="Martin F.M."/>
            <person name="Harder C.B."/>
            <person name="Rigling D."/>
            <person name="Ford K.L."/>
            <person name="Foster G.D."/>
            <person name="Pangilinan J."/>
            <person name="Papanicolaou A."/>
            <person name="Barry K."/>
            <person name="LaButti K."/>
            <person name="Viragh M."/>
            <person name="Koriabine M."/>
            <person name="Yan M."/>
            <person name="Riley R."/>
            <person name="Champramary S."/>
            <person name="Plett K.L."/>
            <person name="Tsai I.J."/>
            <person name="Slot J."/>
            <person name="Sipos G."/>
            <person name="Plett J."/>
            <person name="Nagy L.G."/>
            <person name="Grigoriev I.V."/>
        </authorList>
    </citation>
    <scope>NUCLEOTIDE SEQUENCE</scope>
    <source>
        <strain evidence="2">ICMP 16352</strain>
    </source>
</reference>
<dbReference type="CDD" id="cd09917">
    <property type="entry name" value="F-box_SF"/>
    <property type="match status" value="1"/>
</dbReference>
<keyword evidence="3" id="KW-1185">Reference proteome</keyword>
<gene>
    <name evidence="2" type="ORF">IW261DRAFT_1061065</name>
</gene>
<dbReference type="Gene3D" id="1.20.1280.50">
    <property type="match status" value="1"/>
</dbReference>
<organism evidence="2 3">
    <name type="scientific">Armillaria novae-zelandiae</name>
    <dbReference type="NCBI Taxonomy" id="153914"/>
    <lineage>
        <taxon>Eukaryota</taxon>
        <taxon>Fungi</taxon>
        <taxon>Dikarya</taxon>
        <taxon>Basidiomycota</taxon>
        <taxon>Agaricomycotina</taxon>
        <taxon>Agaricomycetes</taxon>
        <taxon>Agaricomycetidae</taxon>
        <taxon>Agaricales</taxon>
        <taxon>Marasmiineae</taxon>
        <taxon>Physalacriaceae</taxon>
        <taxon>Armillaria</taxon>
    </lineage>
</organism>
<dbReference type="Pfam" id="PF12937">
    <property type="entry name" value="F-box-like"/>
    <property type="match status" value="1"/>
</dbReference>
<dbReference type="SUPFAM" id="SSF81383">
    <property type="entry name" value="F-box domain"/>
    <property type="match status" value="1"/>
</dbReference>
<protein>
    <recommendedName>
        <fullName evidence="1">F-box domain-containing protein</fullName>
    </recommendedName>
</protein>
<accession>A0AA39NL69</accession>
<feature type="domain" description="F-box" evidence="1">
    <location>
        <begin position="82"/>
        <end position="122"/>
    </location>
</feature>
<proteinExistence type="predicted"/>